<dbReference type="PANTHER" id="PTHR13847">
    <property type="entry name" value="SARCOSINE DEHYDROGENASE-RELATED"/>
    <property type="match status" value="1"/>
</dbReference>
<dbReference type="KEGG" id="bfz:BAU07_17470"/>
<dbReference type="PANTHER" id="PTHR13847:SF280">
    <property type="entry name" value="D-AMINO ACID DEHYDROGENASE"/>
    <property type="match status" value="1"/>
</dbReference>
<dbReference type="Pfam" id="PF01266">
    <property type="entry name" value="DAO"/>
    <property type="match status" value="1"/>
</dbReference>
<dbReference type="Gene3D" id="3.30.9.10">
    <property type="entry name" value="D-Amino Acid Oxidase, subunit A, domain 2"/>
    <property type="match status" value="1"/>
</dbReference>
<evidence type="ECO:0000256" key="1">
    <source>
        <dbReference type="ARBA" id="ARBA00009410"/>
    </source>
</evidence>
<dbReference type="STRING" id="463014.BAU07_17470"/>
<gene>
    <name evidence="4" type="ORF">BAU07_17470</name>
</gene>
<keyword evidence="5" id="KW-1185">Reference proteome</keyword>
<comment type="similarity">
    <text evidence="1">Belongs to the DadA oxidoreductase family.</text>
</comment>
<keyword evidence="2" id="KW-0560">Oxidoreductase</keyword>
<reference evidence="4 5" key="1">
    <citation type="submission" date="2016-06" db="EMBL/GenBank/DDBJ databases">
        <title>Complete genome sequences of Bordetella bronchialis and Bordetella flabilis.</title>
        <authorList>
            <person name="LiPuma J.J."/>
            <person name="Spilker T."/>
        </authorList>
    </citation>
    <scope>NUCLEOTIDE SEQUENCE [LARGE SCALE GENOMIC DNA]</scope>
    <source>
        <strain evidence="4 5">AU10664</strain>
    </source>
</reference>
<dbReference type="GO" id="GO:0005886">
    <property type="term" value="C:plasma membrane"/>
    <property type="evidence" value="ECO:0007669"/>
    <property type="project" value="TreeGrafter"/>
</dbReference>
<dbReference type="NCBIfam" id="NF001933">
    <property type="entry name" value="PRK00711.1"/>
    <property type="match status" value="1"/>
</dbReference>
<organism evidence="4 5">
    <name type="scientific">Bordetella flabilis</name>
    <dbReference type="NCBI Taxonomy" id="463014"/>
    <lineage>
        <taxon>Bacteria</taxon>
        <taxon>Pseudomonadati</taxon>
        <taxon>Pseudomonadota</taxon>
        <taxon>Betaproteobacteria</taxon>
        <taxon>Burkholderiales</taxon>
        <taxon>Alcaligenaceae</taxon>
        <taxon>Bordetella</taxon>
    </lineage>
</organism>
<accession>A0A193GGV2</accession>
<protein>
    <submittedName>
        <fullName evidence="4">Amino acid dehydrogenase</fullName>
    </submittedName>
</protein>
<proteinExistence type="inferred from homology"/>
<dbReference type="RefSeq" id="WP_066660109.1">
    <property type="nucleotide sequence ID" value="NZ_CBCSCL010000004.1"/>
</dbReference>
<dbReference type="GO" id="GO:0055130">
    <property type="term" value="P:D-alanine catabolic process"/>
    <property type="evidence" value="ECO:0007669"/>
    <property type="project" value="TreeGrafter"/>
</dbReference>
<dbReference type="InterPro" id="IPR006076">
    <property type="entry name" value="FAD-dep_OxRdtase"/>
</dbReference>
<evidence type="ECO:0000313" key="4">
    <source>
        <dbReference type="EMBL" id="ANN78666.1"/>
    </source>
</evidence>
<dbReference type="GO" id="GO:0005737">
    <property type="term" value="C:cytoplasm"/>
    <property type="evidence" value="ECO:0007669"/>
    <property type="project" value="TreeGrafter"/>
</dbReference>
<dbReference type="GO" id="GO:0008718">
    <property type="term" value="F:D-amino-acid dehydrogenase activity"/>
    <property type="evidence" value="ECO:0007669"/>
    <property type="project" value="TreeGrafter"/>
</dbReference>
<dbReference type="SUPFAM" id="SSF51905">
    <property type="entry name" value="FAD/NAD(P)-binding domain"/>
    <property type="match status" value="1"/>
</dbReference>
<dbReference type="AlphaFoldDB" id="A0A193GGV2"/>
<evidence type="ECO:0000259" key="3">
    <source>
        <dbReference type="Pfam" id="PF01266"/>
    </source>
</evidence>
<dbReference type="InterPro" id="IPR036188">
    <property type="entry name" value="FAD/NAD-bd_sf"/>
</dbReference>
<feature type="domain" description="FAD dependent oxidoreductase" evidence="3">
    <location>
        <begin position="2"/>
        <end position="403"/>
    </location>
</feature>
<dbReference type="Gene3D" id="3.50.50.60">
    <property type="entry name" value="FAD/NAD(P)-binding domain"/>
    <property type="match status" value="2"/>
</dbReference>
<dbReference type="SUPFAM" id="SSF54373">
    <property type="entry name" value="FAD-linked reductases, C-terminal domain"/>
    <property type="match status" value="1"/>
</dbReference>
<sequence length="418" mass="45906">MKVAVLGAGIIGVSTAWWLRESGHDVVVLDRCTGPAQETSLANGAQISVSYAEPWANPQAPFKLAKWLFREDAPLLFRPQLDWRQWAWGLAFLRECLPGRLAPNIRAMVRMAEYSRSTLRAMRVDLGIEYEHLERGILNFYRDPHEFELSQKAAGVMRDFGVERRILSADEVVAIEPALAPQRGRIVGGDFTPEDESGDVHLFTVALAERCVAAGVDFRYSTRVTRLISVGGRVEGVEILEPDGTYGTVQADAYVVAMGSYTPLLVRPLGVPCNVYPAKGYSATFPILDPLAAPTVSLTDSSHKVVFSRLGNRLRMAGTAELAGYSRALNPQRCDAMTNLARDLFPGALDFERVTYWSGLRPSTPSNVPLIGRTRIPNLYLNTGHGTLGWTMGVGSGRALADLLSGRRPEPEFPFIGM</sequence>
<dbReference type="OrthoDB" id="18526at2"/>
<dbReference type="EMBL" id="CP016172">
    <property type="protein sequence ID" value="ANN78666.1"/>
    <property type="molecule type" value="Genomic_DNA"/>
</dbReference>
<evidence type="ECO:0000256" key="2">
    <source>
        <dbReference type="ARBA" id="ARBA00023002"/>
    </source>
</evidence>
<name>A0A193GGV2_9BORD</name>
<dbReference type="Proteomes" id="UP000091926">
    <property type="component" value="Chromosome"/>
</dbReference>
<evidence type="ECO:0000313" key="5">
    <source>
        <dbReference type="Proteomes" id="UP000091926"/>
    </source>
</evidence>